<dbReference type="InterPro" id="IPR009057">
    <property type="entry name" value="Homeodomain-like_sf"/>
</dbReference>
<dbReference type="PROSITE" id="PS50977">
    <property type="entry name" value="HTH_TETR_2"/>
    <property type="match status" value="1"/>
</dbReference>
<dbReference type="Gene3D" id="1.10.357.10">
    <property type="entry name" value="Tetracycline Repressor, domain 2"/>
    <property type="match status" value="1"/>
</dbReference>
<evidence type="ECO:0000256" key="1">
    <source>
        <dbReference type="ARBA" id="ARBA00023015"/>
    </source>
</evidence>
<keyword evidence="2 4" id="KW-0238">DNA-binding</keyword>
<comment type="caution">
    <text evidence="6">The sequence shown here is derived from an EMBL/GenBank/DDBJ whole genome shotgun (WGS) entry which is preliminary data.</text>
</comment>
<evidence type="ECO:0000313" key="6">
    <source>
        <dbReference type="EMBL" id="TWV94343.1"/>
    </source>
</evidence>
<dbReference type="Pfam" id="PF13305">
    <property type="entry name" value="TetR_C_33"/>
    <property type="match status" value="1"/>
</dbReference>
<dbReference type="InterPro" id="IPR025996">
    <property type="entry name" value="MT1864/Rv1816-like_C"/>
</dbReference>
<feature type="DNA-binding region" description="H-T-H motif" evidence="4">
    <location>
        <begin position="35"/>
        <end position="54"/>
    </location>
</feature>
<dbReference type="PRINTS" id="PR00455">
    <property type="entry name" value="HTHTETR"/>
</dbReference>
<dbReference type="InterPro" id="IPR001647">
    <property type="entry name" value="HTH_TetR"/>
</dbReference>
<evidence type="ECO:0000256" key="4">
    <source>
        <dbReference type="PROSITE-ProRule" id="PRU00335"/>
    </source>
</evidence>
<dbReference type="Proteomes" id="UP000318815">
    <property type="component" value="Unassembled WGS sequence"/>
</dbReference>
<dbReference type="GO" id="GO:0003700">
    <property type="term" value="F:DNA-binding transcription factor activity"/>
    <property type="evidence" value="ECO:0007669"/>
    <property type="project" value="TreeGrafter"/>
</dbReference>
<proteinExistence type="predicted"/>
<keyword evidence="7" id="KW-1185">Reference proteome</keyword>
<evidence type="ECO:0000256" key="3">
    <source>
        <dbReference type="ARBA" id="ARBA00023163"/>
    </source>
</evidence>
<evidence type="ECO:0000313" key="7">
    <source>
        <dbReference type="Proteomes" id="UP000318815"/>
    </source>
</evidence>
<protein>
    <submittedName>
        <fullName evidence="6">TetR/AcrR family transcriptional regulator</fullName>
    </submittedName>
</protein>
<dbReference type="OrthoDB" id="594604at2"/>
<dbReference type="GO" id="GO:0000976">
    <property type="term" value="F:transcription cis-regulatory region binding"/>
    <property type="evidence" value="ECO:0007669"/>
    <property type="project" value="TreeGrafter"/>
</dbReference>
<dbReference type="InterPro" id="IPR036271">
    <property type="entry name" value="Tet_transcr_reg_TetR-rel_C_sf"/>
</dbReference>
<dbReference type="PANTHER" id="PTHR30055:SF212">
    <property type="entry name" value="TETR-FAMILY FAMILY TRANSCRIPTIONAL REGULATOR"/>
    <property type="match status" value="1"/>
</dbReference>
<keyword evidence="3" id="KW-0804">Transcription</keyword>
<organism evidence="6 7">
    <name type="scientific">Chitinophaga pinensis</name>
    <dbReference type="NCBI Taxonomy" id="79329"/>
    <lineage>
        <taxon>Bacteria</taxon>
        <taxon>Pseudomonadati</taxon>
        <taxon>Bacteroidota</taxon>
        <taxon>Chitinophagia</taxon>
        <taxon>Chitinophagales</taxon>
        <taxon>Chitinophagaceae</taxon>
        <taxon>Chitinophaga</taxon>
    </lineage>
</organism>
<dbReference type="Pfam" id="PF00440">
    <property type="entry name" value="TetR_N"/>
    <property type="match status" value="1"/>
</dbReference>
<dbReference type="AlphaFoldDB" id="A0A5C6LMQ3"/>
<feature type="domain" description="HTH tetR-type" evidence="5">
    <location>
        <begin position="12"/>
        <end position="72"/>
    </location>
</feature>
<evidence type="ECO:0000259" key="5">
    <source>
        <dbReference type="PROSITE" id="PS50977"/>
    </source>
</evidence>
<evidence type="ECO:0000256" key="2">
    <source>
        <dbReference type="ARBA" id="ARBA00023125"/>
    </source>
</evidence>
<dbReference type="RefSeq" id="WP_146307773.1">
    <property type="nucleotide sequence ID" value="NZ_VOHS01000047.1"/>
</dbReference>
<dbReference type="InterPro" id="IPR050109">
    <property type="entry name" value="HTH-type_TetR-like_transc_reg"/>
</dbReference>
<dbReference type="SUPFAM" id="SSF48498">
    <property type="entry name" value="Tetracyclin repressor-like, C-terminal domain"/>
    <property type="match status" value="1"/>
</dbReference>
<reference evidence="6 7" key="1">
    <citation type="submission" date="2019-08" db="EMBL/GenBank/DDBJ databases">
        <title>Whole genome sequencing of chitin degrading bacteria Chitinophaga pinensis YS16.</title>
        <authorList>
            <person name="Singh R.P."/>
            <person name="Manchanda G."/>
            <person name="Maurya I.K."/>
            <person name="Joshi N.K."/>
            <person name="Srivastava A.K."/>
        </authorList>
    </citation>
    <scope>NUCLEOTIDE SEQUENCE [LARGE SCALE GENOMIC DNA]</scope>
    <source>
        <strain evidence="6 7">YS-16</strain>
    </source>
</reference>
<accession>A0A5C6LMQ3</accession>
<gene>
    <name evidence="6" type="ORF">FEF09_25750</name>
</gene>
<sequence>MEAQDKKSRLKEEIRASILDAAFTLAKENGWEAVSMRKIATMIAHTAPVIYDYFQNKEAIMRELARAGFRLLATGITTAQQEQEQPEQQLQSMWMAYLHFAQTEKEYYQLMFGMGIPLSADNSSSPEIDVFAGLIQDVIRQTANGEILSTEEVARRYFLQWSVVHGLIGLGRIYKDNTDTFNRNVVLDMLRQTTTVASAA</sequence>
<dbReference type="PANTHER" id="PTHR30055">
    <property type="entry name" value="HTH-TYPE TRANSCRIPTIONAL REGULATOR RUTR"/>
    <property type="match status" value="1"/>
</dbReference>
<dbReference type="SUPFAM" id="SSF46689">
    <property type="entry name" value="Homeodomain-like"/>
    <property type="match status" value="1"/>
</dbReference>
<dbReference type="EMBL" id="VOHS01000047">
    <property type="protein sequence ID" value="TWV94343.1"/>
    <property type="molecule type" value="Genomic_DNA"/>
</dbReference>
<name>A0A5C6LMQ3_9BACT</name>
<keyword evidence="1" id="KW-0805">Transcription regulation</keyword>